<comment type="caution">
    <text evidence="2">The sequence shown here is derived from an EMBL/GenBank/DDBJ whole genome shotgun (WGS) entry which is preliminary data.</text>
</comment>
<dbReference type="Proteomes" id="UP000552241">
    <property type="component" value="Unassembled WGS sequence"/>
</dbReference>
<dbReference type="PROSITE" id="PS51724">
    <property type="entry name" value="SPOR"/>
    <property type="match status" value="1"/>
</dbReference>
<dbReference type="SUPFAM" id="SSF110997">
    <property type="entry name" value="Sporulation related repeat"/>
    <property type="match status" value="1"/>
</dbReference>
<evidence type="ECO:0000313" key="2">
    <source>
        <dbReference type="EMBL" id="MBA5629709.1"/>
    </source>
</evidence>
<dbReference type="GO" id="GO:0042834">
    <property type="term" value="F:peptidoglycan binding"/>
    <property type="evidence" value="ECO:0007669"/>
    <property type="project" value="InterPro"/>
</dbReference>
<name>A0A838ZSF5_9FLAO</name>
<gene>
    <name evidence="2" type="ORF">HU137_07995</name>
</gene>
<organism evidence="2 3">
    <name type="scientific">Moheibacter lacus</name>
    <dbReference type="NCBI Taxonomy" id="2745851"/>
    <lineage>
        <taxon>Bacteria</taxon>
        <taxon>Pseudomonadati</taxon>
        <taxon>Bacteroidota</taxon>
        <taxon>Flavobacteriia</taxon>
        <taxon>Flavobacteriales</taxon>
        <taxon>Weeksellaceae</taxon>
        <taxon>Moheibacter</taxon>
    </lineage>
</organism>
<sequence length="163" mass="18857">MTKYFILIFAFLGIQNLAQTQSESPSYWVLNDSISGGKVSIDLDKSLENLIKSKEQKVCKKNVYVPPKKLTPADKCATQQKIMGYKIQIFYTKDRDAANKVKNDFSRQHPNLTPELIYASPDWRILVGDYFTRQSASADLRRIQRIYPSAFAVQWRVWCRKAI</sequence>
<protein>
    <submittedName>
        <fullName evidence="2">SPOR domain-containing protein</fullName>
    </submittedName>
</protein>
<dbReference type="AlphaFoldDB" id="A0A838ZSF5"/>
<reference evidence="2 3" key="1">
    <citation type="submission" date="2020-07" db="EMBL/GenBank/DDBJ databases">
        <title>Moheibacter lacus sp. nov., a member of the family Flavobacteriaceae isolated from freshwater lake sediment.</title>
        <authorList>
            <person name="Liu Y."/>
        </authorList>
    </citation>
    <scope>NUCLEOTIDE SEQUENCE [LARGE SCALE GENOMIC DNA]</scope>
    <source>
        <strain evidence="2 3">BDHS18</strain>
    </source>
</reference>
<accession>A0A838ZSF5</accession>
<proteinExistence type="predicted"/>
<dbReference type="InterPro" id="IPR007730">
    <property type="entry name" value="SPOR-like_dom"/>
</dbReference>
<keyword evidence="3" id="KW-1185">Reference proteome</keyword>
<dbReference type="RefSeq" id="WP_182043252.1">
    <property type="nucleotide sequence ID" value="NZ_JACDZE010000001.1"/>
</dbReference>
<evidence type="ECO:0000259" key="1">
    <source>
        <dbReference type="PROSITE" id="PS51724"/>
    </source>
</evidence>
<dbReference type="EMBL" id="JACDZE010000001">
    <property type="protein sequence ID" value="MBA5629709.1"/>
    <property type="molecule type" value="Genomic_DNA"/>
</dbReference>
<evidence type="ECO:0000313" key="3">
    <source>
        <dbReference type="Proteomes" id="UP000552241"/>
    </source>
</evidence>
<dbReference type="Pfam" id="PF05036">
    <property type="entry name" value="SPOR"/>
    <property type="match status" value="1"/>
</dbReference>
<feature type="domain" description="SPOR" evidence="1">
    <location>
        <begin position="79"/>
        <end position="158"/>
    </location>
</feature>
<dbReference type="InterPro" id="IPR036680">
    <property type="entry name" value="SPOR-like_sf"/>
</dbReference>